<proteinExistence type="predicted"/>
<accession>U2FAR8</accession>
<gene>
    <name evidence="1" type="ORF">HLRTI_002492</name>
</gene>
<dbReference type="RefSeq" id="WP_021029619.1">
    <property type="nucleotide sequence ID" value="NC_021921.1"/>
</dbReference>
<sequence length="138" mass="15468">MSLLGNPCVNYSLLHWVVYDTKKYNYLWYSYEYVVKMSDGKMQSGNAAGKDILTNRRRFLQSVTTVGAGVPVAVSAVKSTQAKEKNNKKGKKTLEQAKKIRRNAGEKAVHNFLKNKQISFAGNTYGFKFDDDEMGGGK</sequence>
<dbReference type="AlphaFoldDB" id="U2FAR8"/>
<comment type="caution">
    <text evidence="1">The sequence shown here is derived from an EMBL/GenBank/DDBJ whole genome shotgun (WGS) entry which is preliminary data.</text>
</comment>
<dbReference type="EMBL" id="AFNT02000031">
    <property type="protein sequence ID" value="ERJ05514.1"/>
    <property type="molecule type" value="Genomic_DNA"/>
</dbReference>
<dbReference type="GeneID" id="41484393"/>
<name>U2FAR8_9EURY</name>
<reference evidence="1 2" key="1">
    <citation type="journal article" date="2011" name="J. Bacteriol.">
        <title>Genome sequence of Halorhabdus tiamatea, the first archaeon isolated from a deep-sea anoxic brine lake.</title>
        <authorList>
            <person name="Antunes A."/>
            <person name="Alam I."/>
            <person name="Bajic V.B."/>
            <person name="Stingl U."/>
        </authorList>
    </citation>
    <scope>NUCLEOTIDE SEQUENCE [LARGE SCALE GENOMIC DNA]</scope>
    <source>
        <strain evidence="1 2">SARL4B</strain>
    </source>
</reference>
<organism evidence="1 2">
    <name type="scientific">Halorhabdus tiamatea SARL4B</name>
    <dbReference type="NCBI Taxonomy" id="1033806"/>
    <lineage>
        <taxon>Archaea</taxon>
        <taxon>Methanobacteriati</taxon>
        <taxon>Methanobacteriota</taxon>
        <taxon>Stenosarchaea group</taxon>
        <taxon>Halobacteria</taxon>
        <taxon>Halobacteriales</taxon>
        <taxon>Haloarculaceae</taxon>
        <taxon>Halorhabdus</taxon>
    </lineage>
</organism>
<protein>
    <submittedName>
        <fullName evidence="1">Uncharacterized protein</fullName>
    </submittedName>
</protein>
<dbReference type="Proteomes" id="UP000003861">
    <property type="component" value="Unassembled WGS sequence"/>
</dbReference>
<evidence type="ECO:0000313" key="2">
    <source>
        <dbReference type="Proteomes" id="UP000003861"/>
    </source>
</evidence>
<evidence type="ECO:0000313" key="1">
    <source>
        <dbReference type="EMBL" id="ERJ05514.1"/>
    </source>
</evidence>
<reference evidence="1 2" key="2">
    <citation type="journal article" date="2013" name="PLoS ONE">
        <title>INDIGO - INtegrated Data Warehouse of MIcrobial GenOmes with Examples from the Red Sea Extremophiles.</title>
        <authorList>
            <person name="Alam I."/>
            <person name="Antunes A."/>
            <person name="Kamau A.A."/>
            <person name="Ba Alawi W."/>
            <person name="Kalkatawi M."/>
            <person name="Stingl U."/>
            <person name="Bajic V.B."/>
        </authorList>
    </citation>
    <scope>NUCLEOTIDE SEQUENCE [LARGE SCALE GENOMIC DNA]</scope>
    <source>
        <strain evidence="1 2">SARL4B</strain>
    </source>
</reference>